<evidence type="ECO:0000256" key="4">
    <source>
        <dbReference type="ARBA" id="ARBA00023277"/>
    </source>
</evidence>
<dbReference type="AlphaFoldDB" id="A0A818ZEB6"/>
<dbReference type="Proteomes" id="UP000663862">
    <property type="component" value="Unassembled WGS sequence"/>
</dbReference>
<evidence type="ECO:0000313" key="8">
    <source>
        <dbReference type="EMBL" id="CAF4687886.1"/>
    </source>
</evidence>
<dbReference type="Gene3D" id="3.40.50.11350">
    <property type="match status" value="1"/>
</dbReference>
<dbReference type="EC" id="2.4.1.221" evidence="1"/>
<evidence type="ECO:0000256" key="6">
    <source>
        <dbReference type="ARBA" id="ARBA00048647"/>
    </source>
</evidence>
<dbReference type="InterPro" id="IPR019378">
    <property type="entry name" value="GDP-Fuc_O-FucTrfase"/>
</dbReference>
<comment type="catalytic activity">
    <reaction evidence="6">
        <text>L-seryl-[protein] + GDP-beta-L-fucose = 3-O-(alpha-L-fucosyl)-L-seryl-[protein] + GDP + H(+)</text>
        <dbReference type="Rhea" id="RHEA:63644"/>
        <dbReference type="Rhea" id="RHEA-COMP:9863"/>
        <dbReference type="Rhea" id="RHEA-COMP:17914"/>
        <dbReference type="ChEBI" id="CHEBI:15378"/>
        <dbReference type="ChEBI" id="CHEBI:29999"/>
        <dbReference type="ChEBI" id="CHEBI:57273"/>
        <dbReference type="ChEBI" id="CHEBI:58189"/>
        <dbReference type="ChEBI" id="CHEBI:189632"/>
        <dbReference type="EC" id="2.4.1.221"/>
    </reaction>
    <physiologicalReaction direction="left-to-right" evidence="6">
        <dbReference type="Rhea" id="RHEA:63645"/>
    </physiologicalReaction>
</comment>
<keyword evidence="3" id="KW-0294">Fucose metabolism</keyword>
<dbReference type="CDD" id="cd11296">
    <property type="entry name" value="O-FucT_like"/>
    <property type="match status" value="1"/>
</dbReference>
<dbReference type="EMBL" id="CAJNYU010004532">
    <property type="protein sequence ID" value="CAF3767905.1"/>
    <property type="molecule type" value="Genomic_DNA"/>
</dbReference>
<keyword evidence="2" id="KW-0808">Transferase</keyword>
<dbReference type="Pfam" id="PF10250">
    <property type="entry name" value="O-FucT"/>
    <property type="match status" value="1"/>
</dbReference>
<evidence type="ECO:0000313" key="7">
    <source>
        <dbReference type="EMBL" id="CAF3767905.1"/>
    </source>
</evidence>
<evidence type="ECO:0000313" key="9">
    <source>
        <dbReference type="Proteomes" id="UP000663869"/>
    </source>
</evidence>
<dbReference type="GO" id="GO:0006004">
    <property type="term" value="P:fucose metabolic process"/>
    <property type="evidence" value="ECO:0007669"/>
    <property type="project" value="UniProtKB-KW"/>
</dbReference>
<evidence type="ECO:0000256" key="5">
    <source>
        <dbReference type="ARBA" id="ARBA00047273"/>
    </source>
</evidence>
<sequence length="309" mass="35363">MGLKDAIYLAAKSTRPIIISPWLYSRRMRPNSTSIMDWMKVPITRVYDVEYLITCLAQKNISALYPCHPDTCVSNFSPPRLKQTEIERGHNKTLPFVIANFNPIPIFETPNEHHRREEIDKCITWSCEAQKIGNSILNGIRMKSGKETFENVVGFHLRVEDDFNMHIANGRKKRNITSAKLLSFIPNEVVKCALDCYNATGAHMNVSGIWVYMASGARKNSPELGEFRKFFPRILAKEDFLLRRPPLGDDYLATIDSVVLEELSFFVGCWSSTFSIQVARNRRLKNSASALYTMDIPCQCHKYYTPIVV</sequence>
<name>A0A818ZEB6_9BILA</name>
<organism evidence="7 9">
    <name type="scientific">Rotaria socialis</name>
    <dbReference type="NCBI Taxonomy" id="392032"/>
    <lineage>
        <taxon>Eukaryota</taxon>
        <taxon>Metazoa</taxon>
        <taxon>Spiralia</taxon>
        <taxon>Gnathifera</taxon>
        <taxon>Rotifera</taxon>
        <taxon>Eurotatoria</taxon>
        <taxon>Bdelloidea</taxon>
        <taxon>Philodinida</taxon>
        <taxon>Philodinidae</taxon>
        <taxon>Rotaria</taxon>
    </lineage>
</organism>
<evidence type="ECO:0000256" key="1">
    <source>
        <dbReference type="ARBA" id="ARBA00012196"/>
    </source>
</evidence>
<comment type="catalytic activity">
    <reaction evidence="5">
        <text>L-threonyl-[protein] + GDP-beta-L-fucose = 3-O-(alpha-L-fucosyl)-L-threonyl-[protein] + GDP + H(+)</text>
        <dbReference type="Rhea" id="RHEA:70491"/>
        <dbReference type="Rhea" id="RHEA-COMP:11060"/>
        <dbReference type="Rhea" id="RHEA-COMP:17915"/>
        <dbReference type="ChEBI" id="CHEBI:15378"/>
        <dbReference type="ChEBI" id="CHEBI:30013"/>
        <dbReference type="ChEBI" id="CHEBI:57273"/>
        <dbReference type="ChEBI" id="CHEBI:58189"/>
        <dbReference type="ChEBI" id="CHEBI:189631"/>
        <dbReference type="EC" id="2.4.1.221"/>
    </reaction>
    <physiologicalReaction direction="left-to-right" evidence="5">
        <dbReference type="Rhea" id="RHEA:70492"/>
    </physiologicalReaction>
</comment>
<protein>
    <recommendedName>
        <fullName evidence="1">peptide-O-fucosyltransferase</fullName>
        <ecNumber evidence="1">2.4.1.221</ecNumber>
    </recommendedName>
</protein>
<dbReference type="GO" id="GO:0046922">
    <property type="term" value="F:peptide-O-fucosyltransferase activity"/>
    <property type="evidence" value="ECO:0007669"/>
    <property type="project" value="UniProtKB-EC"/>
</dbReference>
<comment type="caution">
    <text evidence="7">The sequence shown here is derived from an EMBL/GenBank/DDBJ whole genome shotgun (WGS) entry which is preliminary data.</text>
</comment>
<evidence type="ECO:0000256" key="2">
    <source>
        <dbReference type="ARBA" id="ARBA00022679"/>
    </source>
</evidence>
<reference evidence="7" key="1">
    <citation type="submission" date="2021-02" db="EMBL/GenBank/DDBJ databases">
        <authorList>
            <person name="Nowell W R."/>
        </authorList>
    </citation>
    <scope>NUCLEOTIDE SEQUENCE</scope>
</reference>
<evidence type="ECO:0000256" key="3">
    <source>
        <dbReference type="ARBA" id="ARBA00023253"/>
    </source>
</evidence>
<dbReference type="EMBL" id="CAJOBQ010008032">
    <property type="protein sequence ID" value="CAF4687886.1"/>
    <property type="molecule type" value="Genomic_DNA"/>
</dbReference>
<gene>
    <name evidence="7" type="ORF">FME351_LOCUS31778</name>
    <name evidence="8" type="ORF">TSG867_LOCUS32713</name>
</gene>
<keyword evidence="4" id="KW-0119">Carbohydrate metabolism</keyword>
<proteinExistence type="predicted"/>
<dbReference type="Proteomes" id="UP000663869">
    <property type="component" value="Unassembled WGS sequence"/>
</dbReference>
<accession>A0A818ZEB6</accession>